<dbReference type="Pfam" id="PF00010">
    <property type="entry name" value="HLH"/>
    <property type="match status" value="1"/>
</dbReference>
<feature type="domain" description="BHLH" evidence="6">
    <location>
        <begin position="30"/>
        <end position="90"/>
    </location>
</feature>
<dbReference type="OrthoDB" id="6085656at2759"/>
<dbReference type="CDD" id="cd11410">
    <property type="entry name" value="bHLH_O_HES"/>
    <property type="match status" value="1"/>
</dbReference>
<dbReference type="EMBL" id="CABPRJ010000496">
    <property type="protein sequence ID" value="VVC29659.1"/>
    <property type="molecule type" value="Genomic_DNA"/>
</dbReference>
<keyword evidence="8" id="KW-1185">Reference proteome</keyword>
<protein>
    <submittedName>
        <fullName evidence="7">Myc-type, basic helix-loop-helix (BHLH) domain</fullName>
    </submittedName>
</protein>
<keyword evidence="2" id="KW-0805">Transcription regulation</keyword>
<dbReference type="InterPro" id="IPR036638">
    <property type="entry name" value="HLH_DNA-bd_sf"/>
</dbReference>
<proteinExistence type="predicted"/>
<dbReference type="PROSITE" id="PS50888">
    <property type="entry name" value="BHLH"/>
    <property type="match status" value="1"/>
</dbReference>
<dbReference type="AlphaFoldDB" id="A0A5E4MDV0"/>
<dbReference type="Proteomes" id="UP000325440">
    <property type="component" value="Unassembled WGS sequence"/>
</dbReference>
<dbReference type="SUPFAM" id="SSF158457">
    <property type="entry name" value="Orange domain-like"/>
    <property type="match status" value="1"/>
</dbReference>
<comment type="subcellular location">
    <subcellularLocation>
        <location evidence="1">Nucleus</location>
    </subcellularLocation>
</comment>
<evidence type="ECO:0000256" key="3">
    <source>
        <dbReference type="ARBA" id="ARBA00023163"/>
    </source>
</evidence>
<feature type="compositionally biased region" description="Low complexity" evidence="5">
    <location>
        <begin position="205"/>
        <end position="214"/>
    </location>
</feature>
<reference evidence="7 8" key="1">
    <citation type="submission" date="2019-08" db="EMBL/GenBank/DDBJ databases">
        <authorList>
            <person name="Alioto T."/>
            <person name="Alioto T."/>
            <person name="Gomez Garrido J."/>
        </authorList>
    </citation>
    <scope>NUCLEOTIDE SEQUENCE [LARGE SCALE GENOMIC DNA]</scope>
</reference>
<organism evidence="7 8">
    <name type="scientific">Cinara cedri</name>
    <dbReference type="NCBI Taxonomy" id="506608"/>
    <lineage>
        <taxon>Eukaryota</taxon>
        <taxon>Metazoa</taxon>
        <taxon>Ecdysozoa</taxon>
        <taxon>Arthropoda</taxon>
        <taxon>Hexapoda</taxon>
        <taxon>Insecta</taxon>
        <taxon>Pterygota</taxon>
        <taxon>Neoptera</taxon>
        <taxon>Paraneoptera</taxon>
        <taxon>Hemiptera</taxon>
        <taxon>Sternorrhyncha</taxon>
        <taxon>Aphidomorpha</taxon>
        <taxon>Aphidoidea</taxon>
        <taxon>Aphididae</taxon>
        <taxon>Lachninae</taxon>
        <taxon>Cinara</taxon>
    </lineage>
</organism>
<evidence type="ECO:0000313" key="8">
    <source>
        <dbReference type="Proteomes" id="UP000325440"/>
    </source>
</evidence>
<keyword evidence="3" id="KW-0804">Transcription</keyword>
<keyword evidence="4" id="KW-0539">Nucleus</keyword>
<evidence type="ECO:0000313" key="7">
    <source>
        <dbReference type="EMBL" id="VVC29659.1"/>
    </source>
</evidence>
<evidence type="ECO:0000256" key="5">
    <source>
        <dbReference type="SAM" id="MobiDB-lite"/>
    </source>
</evidence>
<evidence type="ECO:0000256" key="1">
    <source>
        <dbReference type="ARBA" id="ARBA00004123"/>
    </source>
</evidence>
<evidence type="ECO:0000256" key="4">
    <source>
        <dbReference type="ARBA" id="ARBA00023242"/>
    </source>
</evidence>
<dbReference type="InterPro" id="IPR050370">
    <property type="entry name" value="HES_HEY"/>
</dbReference>
<evidence type="ECO:0000259" key="6">
    <source>
        <dbReference type="PROSITE" id="PS50888"/>
    </source>
</evidence>
<dbReference type="GO" id="GO:0005634">
    <property type="term" value="C:nucleus"/>
    <property type="evidence" value="ECO:0007669"/>
    <property type="project" value="UniProtKB-SubCell"/>
</dbReference>
<dbReference type="SUPFAM" id="SSF47459">
    <property type="entry name" value="HLH, helix-loop-helix DNA-binding domain"/>
    <property type="match status" value="1"/>
</dbReference>
<evidence type="ECO:0000256" key="2">
    <source>
        <dbReference type="ARBA" id="ARBA00023015"/>
    </source>
</evidence>
<dbReference type="GO" id="GO:0046983">
    <property type="term" value="F:protein dimerization activity"/>
    <property type="evidence" value="ECO:0007669"/>
    <property type="project" value="InterPro"/>
</dbReference>
<feature type="region of interest" description="Disordered" evidence="5">
    <location>
        <begin position="152"/>
        <end position="214"/>
    </location>
</feature>
<dbReference type="PANTHER" id="PTHR10985">
    <property type="entry name" value="BASIC HELIX-LOOP-HELIX TRANSCRIPTION FACTOR, HES-RELATED"/>
    <property type="match status" value="1"/>
</dbReference>
<gene>
    <name evidence="7" type="ORF">CINCED_3A003573</name>
</gene>
<dbReference type="Gene3D" id="4.10.280.10">
    <property type="entry name" value="Helix-loop-helix DNA-binding domain"/>
    <property type="match status" value="1"/>
</dbReference>
<dbReference type="SMART" id="SM00353">
    <property type="entry name" value="HLH"/>
    <property type="match status" value="1"/>
</dbReference>
<dbReference type="InterPro" id="IPR011598">
    <property type="entry name" value="bHLH_dom"/>
</dbReference>
<name>A0A5E4MDV0_9HEMI</name>
<accession>A0A5E4MDV0</accession>
<sequence length="234" mass="26347">MCLTTGVDEMDENISSTSCSKKTGGKLIEPRKIRKPMMEKKRRARINQSLDELKRIVVQAEKCSGQDMTRANKLEKADILELTVRYLKRKSTVPPTTTTTNPPEVADVYLAGYKRCLGQVRELLAEQWTDEQRRLSGCRMVEHLEACVQRLDLPPPSLAPRDPRLSTSSDEFCHLESPVAASTATTTDDDDYDEEERRPPPTTPPVNTAATAAVVATRTTEFRDVAQKATWRPW</sequence>